<dbReference type="PANTHER" id="PTHR10407">
    <property type="entry name" value="HUNTINGTIN INTERACTING PROTEIN 1"/>
    <property type="match status" value="1"/>
</dbReference>
<evidence type="ECO:0000259" key="7">
    <source>
        <dbReference type="PROSITE" id="PS50945"/>
    </source>
</evidence>
<evidence type="ECO:0000256" key="4">
    <source>
        <dbReference type="ARBA" id="ARBA00023203"/>
    </source>
</evidence>
<evidence type="ECO:0000256" key="2">
    <source>
        <dbReference type="ARBA" id="ARBA00010135"/>
    </source>
</evidence>
<feature type="coiled-coil region" evidence="5">
    <location>
        <begin position="268"/>
        <end position="477"/>
    </location>
</feature>
<dbReference type="PROSITE" id="PS50945">
    <property type="entry name" value="I_LWEQ"/>
    <property type="match status" value="1"/>
</dbReference>
<dbReference type="SMART" id="SM00307">
    <property type="entry name" value="ILWEQ"/>
    <property type="match status" value="1"/>
</dbReference>
<dbReference type="PROSITE" id="PS50942">
    <property type="entry name" value="ENTH"/>
    <property type="match status" value="1"/>
</dbReference>
<gene>
    <name evidence="9" type="primary">LOC106471796</name>
</gene>
<name>A0ABM1TJR1_LIMPO</name>
<dbReference type="Proteomes" id="UP000694941">
    <property type="component" value="Unplaced"/>
</dbReference>
<dbReference type="Pfam" id="PF07651">
    <property type="entry name" value="ANTH"/>
    <property type="match status" value="1"/>
</dbReference>
<dbReference type="SUPFAM" id="SSF109885">
    <property type="entry name" value="I/LWEQ domain"/>
    <property type="match status" value="1"/>
</dbReference>
<dbReference type="SMART" id="SM00273">
    <property type="entry name" value="ENTH"/>
    <property type="match status" value="1"/>
</dbReference>
<dbReference type="GeneID" id="106471796"/>
<comment type="similarity">
    <text evidence="2">Belongs to the SLA2 family.</text>
</comment>
<evidence type="ECO:0000313" key="9">
    <source>
        <dbReference type="RefSeq" id="XP_022256117.1"/>
    </source>
</evidence>
<organism evidence="8 9">
    <name type="scientific">Limulus polyphemus</name>
    <name type="common">Atlantic horseshoe crab</name>
    <dbReference type="NCBI Taxonomy" id="6850"/>
    <lineage>
        <taxon>Eukaryota</taxon>
        <taxon>Metazoa</taxon>
        <taxon>Ecdysozoa</taxon>
        <taxon>Arthropoda</taxon>
        <taxon>Chelicerata</taxon>
        <taxon>Merostomata</taxon>
        <taxon>Xiphosura</taxon>
        <taxon>Limulidae</taxon>
        <taxon>Limulus</taxon>
    </lineage>
</organism>
<sequence length="911" mass="102784">MKIPLQGQPIICWKFCHVLHKLLREGHKNVMSDSNKYRSSLVDLGKLWGHLQENYGKLIRNYCNLLVAKLDFHKRNPRFPGNLNVTDEQLEDIGERDINVYVFGSLDMSRSNSMTSSGQCRLSPLIPCIQDSSQLYDYCVKLLFKLHASLPPDTLVGHRERFKYQFKGLRQFYLSSSNLQYFKYLIQVPLLPENPPNFLIASDLSAHVSPVVILPPQCETPENEAVDGTLVDTTTPEPSHSPSHFDEMFGTGDFEFQDQNGSLSPDPLAEKEKLIERLLQEIEDLKMEIQRIKIEDQRVIDDLNREISALESQIAEHERTIEELRKENESLKLSANATLEKEEAVAKLSEAEKKAKTQEEKFLKMKEVYNKLREEHISLIRAKADIEKHLSSARNMADEAEKNNQELQQTLQVLKSEKTVAEEKLQQSANLSSEELAAVTESKVELEKIVDKLKDDLLKLENEQGSLQKQLEKLLEENLLLTASEEGHKAKVQSLWQDHVDKHRELFVNLIGEAEHIVQTTLEEFDNPALAAMTCAPEYLLHQTEPTKVSLHKMETGYNKYLQDPIDMKELVQSLNFFSHQLADLLLHGKATSHASPNIEHGDELASACRHLGMDTLDLFMTMKEQGAEENVPAKMLQVRSSIEKINSLTEGLVPNMSTEDPHKLGDMVEEELGEMDKVIEEAAKMIEDLISRTRSEDTGIKVEVNGKILDSCIGLMQAIKVLVKSSKELQNEIVSQGKGSATDKEFYSRNHRWTEGLISAAKVVGMAAKFLVDAADKVVSGKGKFEELMVASQEIAAATAQLVVASKVKAERGSEKLSNLSKASRCVSEATGNVVATSKSCAELVEESEVMDFSKLSLHRAKRLEMDSQVRVLELENDLQKERMKLAALRKQHYHLAGASEGWEEEDIPK</sequence>
<evidence type="ECO:0000259" key="6">
    <source>
        <dbReference type="PROSITE" id="PS50942"/>
    </source>
</evidence>
<keyword evidence="8" id="KW-1185">Reference proteome</keyword>
<dbReference type="Gene3D" id="1.20.1410.10">
    <property type="entry name" value="I/LWEQ domain"/>
    <property type="match status" value="1"/>
</dbReference>
<evidence type="ECO:0000313" key="8">
    <source>
        <dbReference type="Proteomes" id="UP000694941"/>
    </source>
</evidence>
<feature type="domain" description="I/LWEQ" evidence="7">
    <location>
        <begin position="657"/>
        <end position="898"/>
    </location>
</feature>
<keyword evidence="4" id="KW-0009">Actin-binding</keyword>
<dbReference type="InterPro" id="IPR035964">
    <property type="entry name" value="I/LWEQ_dom_sf"/>
</dbReference>
<proteinExistence type="inferred from homology"/>
<feature type="domain" description="ENTH" evidence="6">
    <location>
        <begin position="1"/>
        <end position="80"/>
    </location>
</feature>
<dbReference type="InterPro" id="IPR030224">
    <property type="entry name" value="Sla2_fam"/>
</dbReference>
<keyword evidence="3" id="KW-0963">Cytoplasm</keyword>
<dbReference type="SUPFAM" id="SSF48464">
    <property type="entry name" value="ENTH/VHS domain"/>
    <property type="match status" value="1"/>
</dbReference>
<accession>A0ABM1TJR1</accession>
<dbReference type="PANTHER" id="PTHR10407:SF15">
    <property type="entry name" value="HUNTINGTIN INTERACTING PROTEIN 1"/>
    <property type="match status" value="1"/>
</dbReference>
<dbReference type="RefSeq" id="XP_022256117.1">
    <property type="nucleotide sequence ID" value="XM_022400409.1"/>
</dbReference>
<dbReference type="Gene3D" id="1.20.5.1700">
    <property type="match status" value="1"/>
</dbReference>
<dbReference type="Pfam" id="PF01608">
    <property type="entry name" value="I_LWEQ"/>
    <property type="match status" value="1"/>
</dbReference>
<dbReference type="InterPro" id="IPR002558">
    <property type="entry name" value="ILWEQ_dom"/>
</dbReference>
<dbReference type="InterPro" id="IPR008942">
    <property type="entry name" value="ENTH_VHS"/>
</dbReference>
<comment type="subcellular location">
    <subcellularLocation>
        <location evidence="1">Cytoplasm</location>
    </subcellularLocation>
</comment>
<reference evidence="9" key="1">
    <citation type="submission" date="2025-08" db="UniProtKB">
        <authorList>
            <consortium name="RefSeq"/>
        </authorList>
    </citation>
    <scope>IDENTIFICATION</scope>
    <source>
        <tissue evidence="9">Muscle</tissue>
    </source>
</reference>
<dbReference type="InterPro" id="IPR013809">
    <property type="entry name" value="ENTH"/>
</dbReference>
<protein>
    <submittedName>
        <fullName evidence="9">Huntingtin-interacting protein 1-like</fullName>
    </submittedName>
</protein>
<keyword evidence="5" id="KW-0175">Coiled coil</keyword>
<dbReference type="InterPro" id="IPR011417">
    <property type="entry name" value="ANTH_dom"/>
</dbReference>
<evidence type="ECO:0000256" key="1">
    <source>
        <dbReference type="ARBA" id="ARBA00004496"/>
    </source>
</evidence>
<evidence type="ECO:0000256" key="3">
    <source>
        <dbReference type="ARBA" id="ARBA00022490"/>
    </source>
</evidence>
<evidence type="ECO:0000256" key="5">
    <source>
        <dbReference type="SAM" id="Coils"/>
    </source>
</evidence>